<keyword evidence="4" id="KW-0560">Oxidoreductase</keyword>
<dbReference type="EMBL" id="KV423959">
    <property type="protein sequence ID" value="KZT57776.1"/>
    <property type="molecule type" value="Genomic_DNA"/>
</dbReference>
<dbReference type="EC" id="1.1.1.44" evidence="3"/>
<evidence type="ECO:0000256" key="5">
    <source>
        <dbReference type="ARBA" id="ARBA00023064"/>
    </source>
</evidence>
<reference evidence="9 10" key="1">
    <citation type="journal article" date="2016" name="Mol. Biol. Evol.">
        <title>Comparative Genomics of Early-Diverging Mushroom-Forming Fungi Provides Insights into the Origins of Lignocellulose Decay Capabilities.</title>
        <authorList>
            <person name="Nagy L.G."/>
            <person name="Riley R."/>
            <person name="Tritt A."/>
            <person name="Adam C."/>
            <person name="Daum C."/>
            <person name="Floudas D."/>
            <person name="Sun H."/>
            <person name="Yadav J.S."/>
            <person name="Pangilinan J."/>
            <person name="Larsson K.H."/>
            <person name="Matsuura K."/>
            <person name="Barry K."/>
            <person name="Labutti K."/>
            <person name="Kuo R."/>
            <person name="Ohm R.A."/>
            <person name="Bhattacharya S.S."/>
            <person name="Shirouzu T."/>
            <person name="Yoshinaga Y."/>
            <person name="Martin F.M."/>
            <person name="Grigoriev I.V."/>
            <person name="Hibbett D.S."/>
        </authorList>
    </citation>
    <scope>NUCLEOTIDE SEQUENCE [LARGE SCALE GENOMIC DNA]</scope>
    <source>
        <strain evidence="9 10">HHB12733</strain>
    </source>
</reference>
<dbReference type="InterPro" id="IPR036291">
    <property type="entry name" value="NAD(P)-bd_dom_sf"/>
</dbReference>
<evidence type="ECO:0000256" key="2">
    <source>
        <dbReference type="ARBA" id="ARBA00008419"/>
    </source>
</evidence>
<dbReference type="Gene3D" id="3.40.50.720">
    <property type="entry name" value="NAD(P)-binding Rossmann-like Domain"/>
    <property type="match status" value="1"/>
</dbReference>
<dbReference type="AlphaFoldDB" id="A0A165G9J5"/>
<protein>
    <recommendedName>
        <fullName evidence="3">phosphogluconate dehydrogenase (NADP(+)-dependent, decarboxylating)</fullName>
        <ecNumber evidence="3">1.1.1.44</ecNumber>
    </recommendedName>
</protein>
<accession>A0A165G9J5</accession>
<evidence type="ECO:0000256" key="1">
    <source>
        <dbReference type="ARBA" id="ARBA00004874"/>
    </source>
</evidence>
<dbReference type="Proteomes" id="UP000076842">
    <property type="component" value="Unassembled WGS sequence"/>
</dbReference>
<name>A0A165G9J5_9BASI</name>
<gene>
    <name evidence="9" type="ORF">CALCODRAFT_495824</name>
</gene>
<comment type="pathway">
    <text evidence="1">Carbohydrate degradation; pentose phosphate pathway; D-ribulose 5-phosphate from D-glucose 6-phosphate (oxidative stage): step 3/3.</text>
</comment>
<evidence type="ECO:0000256" key="6">
    <source>
        <dbReference type="ARBA" id="ARBA00023126"/>
    </source>
</evidence>
<dbReference type="GO" id="GO:0004616">
    <property type="term" value="F:phosphogluconate dehydrogenase (decarboxylating) activity"/>
    <property type="evidence" value="ECO:0007669"/>
    <property type="project" value="UniProtKB-EC"/>
</dbReference>
<dbReference type="GO" id="GO:0050661">
    <property type="term" value="F:NADP binding"/>
    <property type="evidence" value="ECO:0007669"/>
    <property type="project" value="InterPro"/>
</dbReference>
<evidence type="ECO:0000313" key="10">
    <source>
        <dbReference type="Proteomes" id="UP000076842"/>
    </source>
</evidence>
<evidence type="ECO:0000256" key="3">
    <source>
        <dbReference type="ARBA" id="ARBA00013011"/>
    </source>
</evidence>
<dbReference type="InterPro" id="IPR013328">
    <property type="entry name" value="6PGD_dom2"/>
</dbReference>
<evidence type="ECO:0000256" key="4">
    <source>
        <dbReference type="ARBA" id="ARBA00023002"/>
    </source>
</evidence>
<dbReference type="OrthoDB" id="434986at2759"/>
<dbReference type="InterPro" id="IPR008927">
    <property type="entry name" value="6-PGluconate_DH-like_C_sf"/>
</dbReference>
<dbReference type="InParanoid" id="A0A165G9J5"/>
<dbReference type="Pfam" id="PF03446">
    <property type="entry name" value="NAD_binding_2"/>
    <property type="match status" value="1"/>
</dbReference>
<dbReference type="GO" id="GO:0006098">
    <property type="term" value="P:pentose-phosphate shunt"/>
    <property type="evidence" value="ECO:0007669"/>
    <property type="project" value="UniProtKB-UniPathway"/>
</dbReference>
<keyword evidence="6" id="KW-0570">Pentose shunt</keyword>
<feature type="domain" description="6-phosphogluconate dehydrogenase C-terminal" evidence="8">
    <location>
        <begin position="205"/>
        <end position="522"/>
    </location>
</feature>
<dbReference type="PRINTS" id="PR00076">
    <property type="entry name" value="6PGDHDRGNASE"/>
</dbReference>
<dbReference type="InterPro" id="IPR006113">
    <property type="entry name" value="6PGDH_Gnd/GntZ"/>
</dbReference>
<dbReference type="Gene3D" id="1.10.1040.10">
    <property type="entry name" value="N-(1-d-carboxylethyl)-l-norvaline Dehydrogenase, domain 2"/>
    <property type="match status" value="1"/>
</dbReference>
<dbReference type="GO" id="GO:0019521">
    <property type="term" value="P:D-gluconate metabolic process"/>
    <property type="evidence" value="ECO:0007669"/>
    <property type="project" value="UniProtKB-KW"/>
</dbReference>
<dbReference type="STRING" id="1353952.A0A165G9J5"/>
<dbReference type="InterPro" id="IPR006115">
    <property type="entry name" value="6PGDH_NADP-bd"/>
</dbReference>
<dbReference type="PANTHER" id="PTHR11811">
    <property type="entry name" value="6-PHOSPHOGLUCONATE DEHYDROGENASE"/>
    <property type="match status" value="1"/>
</dbReference>
<evidence type="ECO:0000313" key="9">
    <source>
        <dbReference type="EMBL" id="KZT57776.1"/>
    </source>
</evidence>
<dbReference type="SMART" id="SM01350">
    <property type="entry name" value="6PGD"/>
    <property type="match status" value="1"/>
</dbReference>
<proteinExistence type="inferred from homology"/>
<keyword evidence="10" id="KW-1185">Reference proteome</keyword>
<feature type="active site" description="Proton acceptor" evidence="7">
    <location>
        <position position="209"/>
    </location>
</feature>
<organism evidence="9 10">
    <name type="scientific">Calocera cornea HHB12733</name>
    <dbReference type="NCBI Taxonomy" id="1353952"/>
    <lineage>
        <taxon>Eukaryota</taxon>
        <taxon>Fungi</taxon>
        <taxon>Dikarya</taxon>
        <taxon>Basidiomycota</taxon>
        <taxon>Agaricomycotina</taxon>
        <taxon>Dacrymycetes</taxon>
        <taxon>Dacrymycetales</taxon>
        <taxon>Dacrymycetaceae</taxon>
        <taxon>Calocera</taxon>
    </lineage>
</organism>
<evidence type="ECO:0000256" key="7">
    <source>
        <dbReference type="PIRSR" id="PIRSR000109-1"/>
    </source>
</evidence>
<evidence type="ECO:0000259" key="8">
    <source>
        <dbReference type="SMART" id="SM01350"/>
    </source>
</evidence>
<dbReference type="SUPFAM" id="SSF51735">
    <property type="entry name" value="NAD(P)-binding Rossmann-fold domains"/>
    <property type="match status" value="1"/>
</dbReference>
<dbReference type="PIRSF" id="PIRSF000109">
    <property type="entry name" value="6PGD"/>
    <property type="match status" value="1"/>
</dbReference>
<dbReference type="InterPro" id="IPR006114">
    <property type="entry name" value="6PGDH_C"/>
</dbReference>
<keyword evidence="5" id="KW-0311">Gluconate utilization</keyword>
<comment type="similarity">
    <text evidence="2">Belongs to the 6-phosphogluconate dehydrogenase family.</text>
</comment>
<dbReference type="Pfam" id="PF00393">
    <property type="entry name" value="6PGD"/>
    <property type="match status" value="1"/>
</dbReference>
<dbReference type="InterPro" id="IPR006183">
    <property type="entry name" value="Pgluconate_DH"/>
</dbReference>
<feature type="active site" description="Proton donor" evidence="7">
    <location>
        <position position="216"/>
    </location>
</feature>
<dbReference type="UniPathway" id="UPA00115">
    <property type="reaction ID" value="UER00410"/>
</dbReference>
<sequence length="525" mass="57107">MANIINKLSDLSLRKASHKNGSADVGVIGLGSMGGGMAFLFSEHGSRVSGFDVKQSVRDDLASKLASHSPPLSVELYPSLDAFMASFKPGQRRVIVLSLPHGETIDKVLRELAPYLDAGDVLMDGANEWWENTQRRQEWLMKEKGVHLIGLGVSGGYQAARKGPSMSPGGTKEAYALVEPLLKQWAAKDGNGSPCVTLIGPGGAGHHVKMVHNGIEQGLLGIIAEAHSLLRTQLGLSNAAISALFSRWTTDASSELRDTYLLSIGAQILRFTSGDSIHDSAGLVEDVEDKVVQDVDETEGTGYWTLREAGMRHVAVPTIAASHQMRIVSANKNQRERDVKDLQLPKAVPANLSQEEKDEFIEHLRLAVYGGTLASFVQGYGIIARASLANDWHVRLADCSRIWRAGCIIQCNAIGDLFQPFLETVAVEGHPAYENLLLVPEIAQALAKTYESLKRVVLLATETDAVAPSLSASLEWLKTAGREDLPTSFMEAEMDYFGAHNYDVKGEHRWEAKKGAHHTEFKPAE</sequence>
<dbReference type="SUPFAM" id="SSF48179">
    <property type="entry name" value="6-phosphogluconate dehydrogenase C-terminal domain-like"/>
    <property type="match status" value="1"/>
</dbReference>